<dbReference type="EMBL" id="BAABGJ010000004">
    <property type="protein sequence ID" value="GAA4331756.1"/>
    <property type="molecule type" value="Genomic_DNA"/>
</dbReference>
<dbReference type="PROSITE" id="PS50157">
    <property type="entry name" value="ZINC_FINGER_C2H2_2"/>
    <property type="match status" value="1"/>
</dbReference>
<accession>A0ABP8GYL3</accession>
<organism evidence="3 4">
    <name type="scientific">Variovorax defluvii</name>
    <dbReference type="NCBI Taxonomy" id="913761"/>
    <lineage>
        <taxon>Bacteria</taxon>
        <taxon>Pseudomonadati</taxon>
        <taxon>Pseudomonadota</taxon>
        <taxon>Betaproteobacteria</taxon>
        <taxon>Burkholderiales</taxon>
        <taxon>Comamonadaceae</taxon>
        <taxon>Variovorax</taxon>
    </lineage>
</organism>
<reference evidence="4" key="1">
    <citation type="journal article" date="2019" name="Int. J. Syst. Evol. Microbiol.">
        <title>The Global Catalogue of Microorganisms (GCM) 10K type strain sequencing project: providing services to taxonomists for standard genome sequencing and annotation.</title>
        <authorList>
            <consortium name="The Broad Institute Genomics Platform"/>
            <consortium name="The Broad Institute Genome Sequencing Center for Infectious Disease"/>
            <person name="Wu L."/>
            <person name="Ma J."/>
        </authorList>
    </citation>
    <scope>NUCLEOTIDE SEQUENCE [LARGE SCALE GENOMIC DNA]</scope>
    <source>
        <strain evidence="4">JCM 17804</strain>
    </source>
</reference>
<evidence type="ECO:0000259" key="2">
    <source>
        <dbReference type="PROSITE" id="PS50157"/>
    </source>
</evidence>
<keyword evidence="4" id="KW-1185">Reference proteome</keyword>
<protein>
    <recommendedName>
        <fullName evidence="2">C2H2-type domain-containing protein</fullName>
    </recommendedName>
</protein>
<comment type="caution">
    <text evidence="3">The sequence shown here is derived from an EMBL/GenBank/DDBJ whole genome shotgun (WGS) entry which is preliminary data.</text>
</comment>
<evidence type="ECO:0000256" key="1">
    <source>
        <dbReference type="PROSITE-ProRule" id="PRU00042"/>
    </source>
</evidence>
<dbReference type="InterPro" id="IPR013087">
    <property type="entry name" value="Znf_C2H2_type"/>
</dbReference>
<keyword evidence="1" id="KW-0862">Zinc</keyword>
<proteinExistence type="predicted"/>
<evidence type="ECO:0000313" key="3">
    <source>
        <dbReference type="EMBL" id="GAA4331756.1"/>
    </source>
</evidence>
<dbReference type="RefSeq" id="WP_345535801.1">
    <property type="nucleotide sequence ID" value="NZ_BAABGJ010000004.1"/>
</dbReference>
<dbReference type="PROSITE" id="PS00028">
    <property type="entry name" value="ZINC_FINGER_C2H2_1"/>
    <property type="match status" value="1"/>
</dbReference>
<gene>
    <name evidence="3" type="ORF">GCM10023165_06020</name>
</gene>
<keyword evidence="1" id="KW-0479">Metal-binding</keyword>
<name>A0ABP8GYL3_9BURK</name>
<dbReference type="Proteomes" id="UP001500975">
    <property type="component" value="Unassembled WGS sequence"/>
</dbReference>
<feature type="domain" description="C2H2-type" evidence="2">
    <location>
        <begin position="180"/>
        <end position="209"/>
    </location>
</feature>
<sequence>MEYTPAAVAAAAMQQVAPADLHRLTGPALVRRLRLIAFHLDDGWLDLTVDGLDMPLTIRQDHRMVFGGEGISAVDYLRRVLERGDLIDCIAAPTEAGRVPLSLFWIHIIYVGQPRDAGDFSKKEDGLFAMRAKAGEKAERIVAKKLHYSFGHSFPPELLDTPGHFEIRYDSTKKRRKPDRRCLVCGLTFEIKKRNRDHRFRVSHSDGRPFAAENKPDGWHAFVFPDMKPRFMSNRVIIDAITRGQFDPGSDEYDSWADVRPDAVAVSDPPHC</sequence>
<keyword evidence="1" id="KW-0863">Zinc-finger</keyword>
<evidence type="ECO:0000313" key="4">
    <source>
        <dbReference type="Proteomes" id="UP001500975"/>
    </source>
</evidence>